<feature type="domain" description="Formimidoylglutamate deiminase N-terminal" evidence="6">
    <location>
        <begin position="3"/>
        <end position="31"/>
    </location>
</feature>
<dbReference type="NCBIfam" id="TIGR02022">
    <property type="entry name" value="hutF"/>
    <property type="match status" value="1"/>
</dbReference>
<gene>
    <name evidence="7" type="ORF">DYI37_16995</name>
</gene>
<evidence type="ECO:0000256" key="2">
    <source>
        <dbReference type="ARBA" id="ARBA00022723"/>
    </source>
</evidence>
<dbReference type="RefSeq" id="WP_116684473.1">
    <property type="nucleotide sequence ID" value="NZ_QURL01000008.1"/>
</dbReference>
<comment type="caution">
    <text evidence="7">The sequence shown here is derived from an EMBL/GenBank/DDBJ whole genome shotgun (WGS) entry which is preliminary data.</text>
</comment>
<evidence type="ECO:0000259" key="5">
    <source>
        <dbReference type="Pfam" id="PF01979"/>
    </source>
</evidence>
<evidence type="ECO:0000256" key="4">
    <source>
        <dbReference type="ARBA" id="ARBA00022833"/>
    </source>
</evidence>
<dbReference type="AlphaFoldDB" id="A0A371WYZ4"/>
<protein>
    <submittedName>
        <fullName evidence="7">Formimidoylglutamate deiminase</fullName>
        <ecNumber evidence="7">3.5.3.13</ecNumber>
    </submittedName>
</protein>
<dbReference type="InterPro" id="IPR011059">
    <property type="entry name" value="Metal-dep_hydrolase_composite"/>
</dbReference>
<comment type="cofactor">
    <cofactor evidence="1">
        <name>Zn(2+)</name>
        <dbReference type="ChEBI" id="CHEBI:29105"/>
    </cofactor>
</comment>
<dbReference type="GO" id="GO:0046872">
    <property type="term" value="F:metal ion binding"/>
    <property type="evidence" value="ECO:0007669"/>
    <property type="project" value="UniProtKB-KW"/>
</dbReference>
<accession>A0A371WYZ4</accession>
<dbReference type="InterPro" id="IPR010252">
    <property type="entry name" value="HutF"/>
</dbReference>
<dbReference type="Proteomes" id="UP000264310">
    <property type="component" value="Unassembled WGS sequence"/>
</dbReference>
<dbReference type="InterPro" id="IPR051607">
    <property type="entry name" value="Metallo-dep_hydrolases"/>
</dbReference>
<feature type="domain" description="Amidohydrolase-related" evidence="5">
    <location>
        <begin position="45"/>
        <end position="425"/>
    </location>
</feature>
<proteinExistence type="predicted"/>
<keyword evidence="4" id="KW-0862">Zinc</keyword>
<dbReference type="InterPro" id="IPR006680">
    <property type="entry name" value="Amidohydro-rel"/>
</dbReference>
<dbReference type="Pfam" id="PF22429">
    <property type="entry name" value="HutF_N"/>
    <property type="match status" value="1"/>
</dbReference>
<keyword evidence="3 7" id="KW-0378">Hydrolase</keyword>
<keyword evidence="8" id="KW-1185">Reference proteome</keyword>
<dbReference type="Gene3D" id="2.30.40.10">
    <property type="entry name" value="Urease, subunit C, domain 1"/>
    <property type="match status" value="1"/>
</dbReference>
<dbReference type="SUPFAM" id="SSF51338">
    <property type="entry name" value="Composite domain of metallo-dependent hydrolases"/>
    <property type="match status" value="1"/>
</dbReference>
<dbReference type="InterPro" id="IPR055156">
    <property type="entry name" value="HutF-like_N"/>
</dbReference>
<dbReference type="GO" id="GO:0050416">
    <property type="term" value="F:formimidoylglutamate deiminase activity"/>
    <property type="evidence" value="ECO:0007669"/>
    <property type="project" value="UniProtKB-EC"/>
</dbReference>
<evidence type="ECO:0000259" key="6">
    <source>
        <dbReference type="Pfam" id="PF22429"/>
    </source>
</evidence>
<dbReference type="GO" id="GO:0019239">
    <property type="term" value="F:deaminase activity"/>
    <property type="evidence" value="ECO:0007669"/>
    <property type="project" value="TreeGrafter"/>
</dbReference>
<keyword evidence="2" id="KW-0479">Metal-binding</keyword>
<dbReference type="GO" id="GO:0005829">
    <property type="term" value="C:cytosol"/>
    <property type="evidence" value="ECO:0007669"/>
    <property type="project" value="TreeGrafter"/>
</dbReference>
<dbReference type="SUPFAM" id="SSF51556">
    <property type="entry name" value="Metallo-dependent hydrolases"/>
    <property type="match status" value="1"/>
</dbReference>
<name>A0A371WYZ4_9HYPH</name>
<reference evidence="7 8" key="1">
    <citation type="submission" date="2018-08" db="EMBL/GenBank/DDBJ databases">
        <title>Fulvimarina sp. 85, whole genome shotgun sequence.</title>
        <authorList>
            <person name="Tuo L."/>
        </authorList>
    </citation>
    <scope>NUCLEOTIDE SEQUENCE [LARGE SCALE GENOMIC DNA]</scope>
    <source>
        <strain evidence="7 8">85</strain>
    </source>
</reference>
<evidence type="ECO:0000313" key="8">
    <source>
        <dbReference type="Proteomes" id="UP000264310"/>
    </source>
</evidence>
<dbReference type="EC" id="3.5.3.13" evidence="7"/>
<dbReference type="Pfam" id="PF01979">
    <property type="entry name" value="Amidohydro_1"/>
    <property type="match status" value="1"/>
</dbReference>
<dbReference type="EMBL" id="QURL01000008">
    <property type="protein sequence ID" value="RFC62205.1"/>
    <property type="molecule type" value="Genomic_DNA"/>
</dbReference>
<sequence>MRIHAEAALLPDGWTRDVTVEIGKDGAIASVVRSAGEPPDHSVAVLLPAVANLHSHTFQRAMAGMTETRSPEGKGDSFWTWRTLMYRFLDILTPDEIEAVARFAFMEMLEAGYGAVAEFHYLHHAAGGDAYGDRAELAGRIVRAAGTTGIGLTLLPVYYQRGGLDGRPLAGGQLRFGNDLDGFARLLDGARHHLKTLGPDARLGLAPHSLRAASAGDIAQLAARMPESPIHLHIAEQEAEVAEVEAATGRRPVEWLLESFDVDERWCLVHATQMTPSETEAMAKSGAIAGLCPVTEANLGDGTFPASPFLAAGGRFGVGTDSNVRISLAEELRQLEYSQRLLRKARSVLAEPGGSVGRFLYEGALAGGSAALGRESGRIEAGCIADLMSLRADASSDLPDGDAVLDGWIFAANGIAVDEVWSAGRHVVEGGVHHRRDEIAAAYRAAQRAIRSRL</sequence>
<dbReference type="PANTHER" id="PTHR11271:SF48">
    <property type="entry name" value="AMIDOHYDROLASE-RELATED DOMAIN-CONTAINING PROTEIN"/>
    <property type="match status" value="1"/>
</dbReference>
<dbReference type="PANTHER" id="PTHR11271">
    <property type="entry name" value="GUANINE DEAMINASE"/>
    <property type="match status" value="1"/>
</dbReference>
<dbReference type="OrthoDB" id="9796020at2"/>
<organism evidence="7 8">
    <name type="scientific">Fulvimarina endophytica</name>
    <dbReference type="NCBI Taxonomy" id="2293836"/>
    <lineage>
        <taxon>Bacteria</taxon>
        <taxon>Pseudomonadati</taxon>
        <taxon>Pseudomonadota</taxon>
        <taxon>Alphaproteobacteria</taxon>
        <taxon>Hyphomicrobiales</taxon>
        <taxon>Aurantimonadaceae</taxon>
        <taxon>Fulvimarina</taxon>
    </lineage>
</organism>
<dbReference type="NCBIfam" id="NF006684">
    <property type="entry name" value="PRK09229.1-5"/>
    <property type="match status" value="1"/>
</dbReference>
<dbReference type="InterPro" id="IPR032466">
    <property type="entry name" value="Metal_Hydrolase"/>
</dbReference>
<dbReference type="Gene3D" id="3.20.20.140">
    <property type="entry name" value="Metal-dependent hydrolases"/>
    <property type="match status" value="1"/>
</dbReference>
<evidence type="ECO:0000256" key="1">
    <source>
        <dbReference type="ARBA" id="ARBA00001947"/>
    </source>
</evidence>
<evidence type="ECO:0000256" key="3">
    <source>
        <dbReference type="ARBA" id="ARBA00022801"/>
    </source>
</evidence>
<evidence type="ECO:0000313" key="7">
    <source>
        <dbReference type="EMBL" id="RFC62205.1"/>
    </source>
</evidence>